<dbReference type="EMBL" id="AY060886">
    <property type="protein sequence ID" value="AAL28434.1"/>
    <property type="molecule type" value="mRNA"/>
</dbReference>
<protein>
    <submittedName>
        <fullName evidence="1">GM04458p</fullName>
    </submittedName>
</protein>
<proteinExistence type="evidence at transcript level"/>
<reference evidence="1" key="1">
    <citation type="submission" date="2001-10" db="EMBL/GenBank/DDBJ databases">
        <authorList>
            <person name="Stapleton M."/>
            <person name="Brokstein P."/>
            <person name="Hong L."/>
            <person name="Agbayani A."/>
            <person name="Carlson J."/>
            <person name="Champe M."/>
            <person name="Chavez C."/>
            <person name="Dorsett V."/>
            <person name="Farfan D."/>
            <person name="Frise E."/>
            <person name="George R."/>
            <person name="Gonzalez M."/>
            <person name="Guarin H."/>
            <person name="Li P."/>
            <person name="Liao G."/>
            <person name="Miranda A."/>
            <person name="Mungall C.J."/>
            <person name="Nunoo J."/>
            <person name="Pacleb J."/>
            <person name="Paragas V."/>
            <person name="Park S."/>
            <person name="Phouanenavong S."/>
            <person name="Wan K."/>
            <person name="Yu C."/>
            <person name="Lewis S.E."/>
            <person name="Rubin G.M."/>
            <person name="Celniker S."/>
        </authorList>
    </citation>
    <scope>NUCLEOTIDE SEQUENCE</scope>
</reference>
<organism evidence="1">
    <name type="scientific">Drosophila melanogaster</name>
    <name type="common">Fruit fly</name>
    <dbReference type="NCBI Taxonomy" id="7227"/>
    <lineage>
        <taxon>Eukaryota</taxon>
        <taxon>Metazoa</taxon>
        <taxon>Ecdysozoa</taxon>
        <taxon>Arthropoda</taxon>
        <taxon>Hexapoda</taxon>
        <taxon>Insecta</taxon>
        <taxon>Pterygota</taxon>
        <taxon>Neoptera</taxon>
        <taxon>Endopterygota</taxon>
        <taxon>Diptera</taxon>
        <taxon>Brachycera</taxon>
        <taxon>Muscomorpha</taxon>
        <taxon>Ephydroidea</taxon>
        <taxon>Drosophilidae</taxon>
        <taxon>Drosophila</taxon>
        <taxon>Sophophora</taxon>
    </lineage>
</organism>
<evidence type="ECO:0000313" key="1">
    <source>
        <dbReference type="EMBL" id="AAL28434.1"/>
    </source>
</evidence>
<dbReference type="AlphaFoldDB" id="Q95SA7"/>
<sequence>MSIGMVEIKLKSIYTQERCGNDTNEWMNSGSTIHLCARAHQIIPLCLAMFPFRFVPNPSPR</sequence>
<accession>Q95SA7</accession>
<name>Q95SA7_DROME</name>